<dbReference type="EMBL" id="CAJJDN010000032">
    <property type="protein sequence ID" value="CAD8074328.1"/>
    <property type="molecule type" value="Genomic_DNA"/>
</dbReference>
<evidence type="ECO:0000313" key="2">
    <source>
        <dbReference type="Proteomes" id="UP000692954"/>
    </source>
</evidence>
<name>A0A8S1M0Q3_9CILI</name>
<gene>
    <name evidence="1" type="ORF">PSON_ATCC_30995.1.T0320014</name>
</gene>
<comment type="caution">
    <text evidence="1">The sequence shown here is derived from an EMBL/GenBank/DDBJ whole genome shotgun (WGS) entry which is preliminary data.</text>
</comment>
<evidence type="ECO:0000313" key="1">
    <source>
        <dbReference type="EMBL" id="CAD8074328.1"/>
    </source>
</evidence>
<proteinExistence type="predicted"/>
<sequence>MIIWFSIEFDQTKKIVFVREWCVFFQKNTQFMLLSVQNDVKNNLGKITMFLKNFLKISRFRYQINQRHQNLIQEISTKIFEINVLHRSTQT</sequence>
<dbReference type="AlphaFoldDB" id="A0A8S1M0Q3"/>
<protein>
    <submittedName>
        <fullName evidence="1">Uncharacterized protein</fullName>
    </submittedName>
</protein>
<reference evidence="1" key="1">
    <citation type="submission" date="2021-01" db="EMBL/GenBank/DDBJ databases">
        <authorList>
            <consortium name="Genoscope - CEA"/>
            <person name="William W."/>
        </authorList>
    </citation>
    <scope>NUCLEOTIDE SEQUENCE</scope>
</reference>
<accession>A0A8S1M0Q3</accession>
<keyword evidence="2" id="KW-1185">Reference proteome</keyword>
<dbReference type="Proteomes" id="UP000692954">
    <property type="component" value="Unassembled WGS sequence"/>
</dbReference>
<organism evidence="1 2">
    <name type="scientific">Paramecium sonneborni</name>
    <dbReference type="NCBI Taxonomy" id="65129"/>
    <lineage>
        <taxon>Eukaryota</taxon>
        <taxon>Sar</taxon>
        <taxon>Alveolata</taxon>
        <taxon>Ciliophora</taxon>
        <taxon>Intramacronucleata</taxon>
        <taxon>Oligohymenophorea</taxon>
        <taxon>Peniculida</taxon>
        <taxon>Parameciidae</taxon>
        <taxon>Paramecium</taxon>
    </lineage>
</organism>